<evidence type="ECO:0000313" key="2">
    <source>
        <dbReference type="Proteomes" id="UP001209540"/>
    </source>
</evidence>
<accession>A0AAD5K7Z1</accession>
<keyword evidence="2" id="KW-1185">Reference proteome</keyword>
<gene>
    <name evidence="1" type="ORF">BDA99DRAFT_499487</name>
</gene>
<sequence>MVINYCTIYTRLLWINYARLPLLIHFIHLKTRNYIGVLYYDVIHKYKSETDLMQCVRCFIDCAFDVEDVNVSTVSASSHQQELTTSDSFSLPVFTLYRLSWLRCETSCGVLFATTFIVYHWYHNMLPFVTTLHFFRQSRYCISR</sequence>
<reference evidence="1" key="2">
    <citation type="submission" date="2023-02" db="EMBL/GenBank/DDBJ databases">
        <authorList>
            <consortium name="DOE Joint Genome Institute"/>
            <person name="Mondo S.J."/>
            <person name="Chang Y."/>
            <person name="Wang Y."/>
            <person name="Ahrendt S."/>
            <person name="Andreopoulos W."/>
            <person name="Barry K."/>
            <person name="Beard J."/>
            <person name="Benny G.L."/>
            <person name="Blankenship S."/>
            <person name="Bonito G."/>
            <person name="Cuomo C."/>
            <person name="Desiro A."/>
            <person name="Gervers K.A."/>
            <person name="Hundley H."/>
            <person name="Kuo A."/>
            <person name="LaButti K."/>
            <person name="Lang B.F."/>
            <person name="Lipzen A."/>
            <person name="O'Donnell K."/>
            <person name="Pangilinan J."/>
            <person name="Reynolds N."/>
            <person name="Sandor L."/>
            <person name="Smith M.W."/>
            <person name="Tsang A."/>
            <person name="Grigoriev I.V."/>
            <person name="Stajich J.E."/>
            <person name="Spatafora J.W."/>
        </authorList>
    </citation>
    <scope>NUCLEOTIDE SEQUENCE</scope>
    <source>
        <strain evidence="1">RSA 2281</strain>
    </source>
</reference>
<evidence type="ECO:0000313" key="1">
    <source>
        <dbReference type="EMBL" id="KAI9272890.1"/>
    </source>
</evidence>
<proteinExistence type="predicted"/>
<dbReference type="AlphaFoldDB" id="A0AAD5K7Z1"/>
<dbReference type="Proteomes" id="UP001209540">
    <property type="component" value="Unassembled WGS sequence"/>
</dbReference>
<dbReference type="EMBL" id="JAIXMP010000005">
    <property type="protein sequence ID" value="KAI9272890.1"/>
    <property type="molecule type" value="Genomic_DNA"/>
</dbReference>
<name>A0AAD5K7Z1_9FUNG</name>
<reference evidence="1" key="1">
    <citation type="journal article" date="2022" name="IScience">
        <title>Evolution of zygomycete secretomes and the origins of terrestrial fungal ecologies.</title>
        <authorList>
            <person name="Chang Y."/>
            <person name="Wang Y."/>
            <person name="Mondo S."/>
            <person name="Ahrendt S."/>
            <person name="Andreopoulos W."/>
            <person name="Barry K."/>
            <person name="Beard J."/>
            <person name="Benny G.L."/>
            <person name="Blankenship S."/>
            <person name="Bonito G."/>
            <person name="Cuomo C."/>
            <person name="Desiro A."/>
            <person name="Gervers K.A."/>
            <person name="Hundley H."/>
            <person name="Kuo A."/>
            <person name="LaButti K."/>
            <person name="Lang B.F."/>
            <person name="Lipzen A."/>
            <person name="O'Donnell K."/>
            <person name="Pangilinan J."/>
            <person name="Reynolds N."/>
            <person name="Sandor L."/>
            <person name="Smith M.E."/>
            <person name="Tsang A."/>
            <person name="Grigoriev I.V."/>
            <person name="Stajich J.E."/>
            <person name="Spatafora J.W."/>
        </authorList>
    </citation>
    <scope>NUCLEOTIDE SEQUENCE</scope>
    <source>
        <strain evidence="1">RSA 2281</strain>
    </source>
</reference>
<protein>
    <submittedName>
        <fullName evidence="1">Uncharacterized protein</fullName>
    </submittedName>
</protein>
<comment type="caution">
    <text evidence="1">The sequence shown here is derived from an EMBL/GenBank/DDBJ whole genome shotgun (WGS) entry which is preliminary data.</text>
</comment>
<organism evidence="1 2">
    <name type="scientific">Phascolomyces articulosus</name>
    <dbReference type="NCBI Taxonomy" id="60185"/>
    <lineage>
        <taxon>Eukaryota</taxon>
        <taxon>Fungi</taxon>
        <taxon>Fungi incertae sedis</taxon>
        <taxon>Mucoromycota</taxon>
        <taxon>Mucoromycotina</taxon>
        <taxon>Mucoromycetes</taxon>
        <taxon>Mucorales</taxon>
        <taxon>Lichtheimiaceae</taxon>
        <taxon>Phascolomyces</taxon>
    </lineage>
</organism>